<dbReference type="CDD" id="cd00130">
    <property type="entry name" value="PAS"/>
    <property type="match status" value="3"/>
</dbReference>
<keyword evidence="2" id="KW-0716">Sensory transduction</keyword>
<evidence type="ECO:0008006" key="20">
    <source>
        <dbReference type="Google" id="ProtNLM"/>
    </source>
</evidence>
<feature type="region of interest" description="Disordered" evidence="15">
    <location>
        <begin position="57"/>
        <end position="82"/>
    </location>
</feature>
<dbReference type="GO" id="GO:0009881">
    <property type="term" value="F:photoreceptor activity"/>
    <property type="evidence" value="ECO:0007669"/>
    <property type="project" value="UniProtKB-KW"/>
</dbReference>
<keyword evidence="3" id="KW-0285">Flavoprotein</keyword>
<evidence type="ECO:0000256" key="4">
    <source>
        <dbReference type="ARBA" id="ARBA00022643"/>
    </source>
</evidence>
<evidence type="ECO:0000313" key="19">
    <source>
        <dbReference type="Proteomes" id="UP001150569"/>
    </source>
</evidence>
<dbReference type="Pfam" id="PF08447">
    <property type="entry name" value="PAS_3"/>
    <property type="match status" value="1"/>
</dbReference>
<keyword evidence="12" id="KW-0010">Activator</keyword>
<evidence type="ECO:0000313" key="18">
    <source>
        <dbReference type="EMBL" id="KAJ1912473.1"/>
    </source>
</evidence>
<dbReference type="InterPro" id="IPR000700">
    <property type="entry name" value="PAS-assoc_C"/>
</dbReference>
<evidence type="ECO:0000256" key="14">
    <source>
        <dbReference type="ARBA" id="ARBA00023170"/>
    </source>
</evidence>
<keyword evidence="7" id="KW-0863">Zinc-finger</keyword>
<feature type="domain" description="PAS" evidence="16">
    <location>
        <begin position="357"/>
        <end position="405"/>
    </location>
</feature>
<feature type="domain" description="PAC" evidence="17">
    <location>
        <begin position="236"/>
        <end position="290"/>
    </location>
</feature>
<dbReference type="PANTHER" id="PTHR47429">
    <property type="entry name" value="PROTEIN TWIN LOV 1"/>
    <property type="match status" value="1"/>
</dbReference>
<dbReference type="Gene3D" id="3.30.450.20">
    <property type="entry name" value="PAS domain"/>
    <property type="match status" value="3"/>
</dbReference>
<proteinExistence type="predicted"/>
<keyword evidence="19" id="KW-1185">Reference proteome</keyword>
<dbReference type="FunFam" id="3.30.450.20:FF:000064">
    <property type="entry name" value="Vivid PAS protein VVD"/>
    <property type="match status" value="1"/>
</dbReference>
<feature type="compositionally biased region" description="Low complexity" evidence="15">
    <location>
        <begin position="63"/>
        <end position="79"/>
    </location>
</feature>
<dbReference type="AlphaFoldDB" id="A0A9W8DP80"/>
<dbReference type="SUPFAM" id="SSF55785">
    <property type="entry name" value="PYP-like sensor domain (PAS domain)"/>
    <property type="match status" value="3"/>
</dbReference>
<dbReference type="PROSITE" id="PS50112">
    <property type="entry name" value="PAS"/>
    <property type="match status" value="3"/>
</dbReference>
<keyword evidence="4" id="KW-0288">FMN</keyword>
<dbReference type="NCBIfam" id="TIGR00229">
    <property type="entry name" value="sensory_box"/>
    <property type="match status" value="1"/>
</dbReference>
<dbReference type="InterPro" id="IPR000014">
    <property type="entry name" value="PAS"/>
</dbReference>
<feature type="domain" description="PAS" evidence="16">
    <location>
        <begin position="166"/>
        <end position="200"/>
    </location>
</feature>
<dbReference type="GO" id="GO:0008270">
    <property type="term" value="F:zinc ion binding"/>
    <property type="evidence" value="ECO:0007669"/>
    <property type="project" value="UniProtKB-KW"/>
</dbReference>
<gene>
    <name evidence="18" type="ORF">IWQ60_009649</name>
</gene>
<dbReference type="InterPro" id="IPR035965">
    <property type="entry name" value="PAS-like_dom_sf"/>
</dbReference>
<feature type="domain" description="PAS" evidence="16">
    <location>
        <begin position="495"/>
        <end position="547"/>
    </location>
</feature>
<dbReference type="GO" id="GO:0005634">
    <property type="term" value="C:nucleus"/>
    <property type="evidence" value="ECO:0007669"/>
    <property type="project" value="TreeGrafter"/>
</dbReference>
<name>A0A9W8DP80_9FUNG</name>
<keyword evidence="13" id="KW-0804">Transcription</keyword>
<keyword evidence="14" id="KW-0675">Receptor</keyword>
<keyword evidence="8" id="KW-0862">Zinc</keyword>
<evidence type="ECO:0000256" key="15">
    <source>
        <dbReference type="SAM" id="MobiDB-lite"/>
    </source>
</evidence>
<dbReference type="Proteomes" id="UP001150569">
    <property type="component" value="Unassembled WGS sequence"/>
</dbReference>
<sequence length="734" mass="80421">MSLTILTQPVISWRPGPSLNTDPLSESAGTAVGAVPPPAIDLATYTGNRMPPVTTDSLRSLSTTGPGPRATAATAAGPADNAYTDMDADPPSFETVPTPNLNPAALVPPVAPGPRSTVEAGPNMTLNSFPGLYSSTGFDMLTILAKVANRTNAQINIGPVDMSCAFLVVDARKFDFPIVYASHSFETLTGYKGTEIIGRNCRFLQAPDGHVTLGSRRRYTDNNTVFQIKNQTLQGKEVQVSLINYKKGGQPFINLVTVVPVCMETDEITYFVGFQVDLVEQPNAILEKMKDGSYIVNYSHLSLPPYLSPGFLDRPIEQLFQRDPATSKPFPATSEVYDIIGTHSDSESALRTWNQMLLQHADDFIHVLSLKGVFLYCSTSCKRLLEYEPEELLGQNLSKICHPSDLVPALREMKEATLAFPGNVNATKSVGMIYRARRKHSGYVWLEVHGRLHSEPGKGRKCMVLSGRIRPVYQLSREAFHACGGAHEDEFWGKLSLDGLFLYVTSACKDVLGYDPDDLLGTSLYQMIRSDRTTSLTRSLQQVADGTTVRLRHFIQGKNGLPVDIVTTFYPGNATESNRCQFLICQSQLASMVDEPPELSSTSSSAPSPQTNQVATEADNLFSLLDSSRSTTWQYEIHQLRLVNRRLRDELDLLMEVKKKKGSGAPKRRGSPLRTDAQTQAAVLRECPLCKTTNHGRWVKDLKSNLDICVACFGSDDSQSDILSGGDMSSSSSS</sequence>
<accession>A0A9W8DP80</accession>
<dbReference type="InterPro" id="IPR013655">
    <property type="entry name" value="PAS_fold_3"/>
</dbReference>
<evidence type="ECO:0000256" key="8">
    <source>
        <dbReference type="ARBA" id="ARBA00022833"/>
    </source>
</evidence>
<keyword evidence="6" id="KW-0677">Repeat</keyword>
<evidence type="ECO:0000256" key="13">
    <source>
        <dbReference type="ARBA" id="ARBA00023163"/>
    </source>
</evidence>
<evidence type="ECO:0000256" key="6">
    <source>
        <dbReference type="ARBA" id="ARBA00022737"/>
    </source>
</evidence>
<keyword evidence="11" id="KW-0238">DNA-binding</keyword>
<evidence type="ECO:0000256" key="7">
    <source>
        <dbReference type="ARBA" id="ARBA00022771"/>
    </source>
</evidence>
<dbReference type="SMART" id="SM00086">
    <property type="entry name" value="PAC"/>
    <property type="match status" value="2"/>
</dbReference>
<evidence type="ECO:0000256" key="3">
    <source>
        <dbReference type="ARBA" id="ARBA00022630"/>
    </source>
</evidence>
<dbReference type="SMART" id="SM00091">
    <property type="entry name" value="PAS"/>
    <property type="match status" value="3"/>
</dbReference>
<dbReference type="GO" id="GO:0003677">
    <property type="term" value="F:DNA binding"/>
    <property type="evidence" value="ECO:0007669"/>
    <property type="project" value="UniProtKB-KW"/>
</dbReference>
<dbReference type="PANTHER" id="PTHR47429:SF7">
    <property type="entry name" value="GATA-FACTOR"/>
    <property type="match status" value="1"/>
</dbReference>
<evidence type="ECO:0000256" key="10">
    <source>
        <dbReference type="ARBA" id="ARBA00023015"/>
    </source>
</evidence>
<evidence type="ECO:0000256" key="12">
    <source>
        <dbReference type="ARBA" id="ARBA00023159"/>
    </source>
</evidence>
<protein>
    <recommendedName>
        <fullName evidence="20">White collar 1 protein</fullName>
    </recommendedName>
</protein>
<evidence type="ECO:0000256" key="5">
    <source>
        <dbReference type="ARBA" id="ARBA00022723"/>
    </source>
</evidence>
<dbReference type="Pfam" id="PF13426">
    <property type="entry name" value="PAS_9"/>
    <property type="match status" value="2"/>
</dbReference>
<reference evidence="18" key="1">
    <citation type="submission" date="2022-07" db="EMBL/GenBank/DDBJ databases">
        <title>Phylogenomic reconstructions and comparative analyses of Kickxellomycotina fungi.</title>
        <authorList>
            <person name="Reynolds N.K."/>
            <person name="Stajich J.E."/>
            <person name="Barry K."/>
            <person name="Grigoriev I.V."/>
            <person name="Crous P."/>
            <person name="Smith M.E."/>
        </authorList>
    </citation>
    <scope>NUCLEOTIDE SEQUENCE</scope>
    <source>
        <strain evidence="18">RSA 861</strain>
    </source>
</reference>
<comment type="caution">
    <text evidence="18">The sequence shown here is derived from an EMBL/GenBank/DDBJ whole genome shotgun (WGS) entry which is preliminary data.</text>
</comment>
<keyword evidence="9" id="KW-0157">Chromophore</keyword>
<keyword evidence="10" id="KW-0805">Transcription regulation</keyword>
<dbReference type="OrthoDB" id="447251at2759"/>
<evidence type="ECO:0000256" key="11">
    <source>
        <dbReference type="ARBA" id="ARBA00023125"/>
    </source>
</evidence>
<organism evidence="18 19">
    <name type="scientific">Tieghemiomyces parasiticus</name>
    <dbReference type="NCBI Taxonomy" id="78921"/>
    <lineage>
        <taxon>Eukaryota</taxon>
        <taxon>Fungi</taxon>
        <taxon>Fungi incertae sedis</taxon>
        <taxon>Zoopagomycota</taxon>
        <taxon>Kickxellomycotina</taxon>
        <taxon>Dimargaritomycetes</taxon>
        <taxon>Dimargaritales</taxon>
        <taxon>Dimargaritaceae</taxon>
        <taxon>Tieghemiomyces</taxon>
    </lineage>
</organism>
<dbReference type="PROSITE" id="PS50113">
    <property type="entry name" value="PAC"/>
    <property type="match status" value="1"/>
</dbReference>
<keyword evidence="1" id="KW-0600">Photoreceptor protein</keyword>
<dbReference type="EMBL" id="JANBPT010000830">
    <property type="protein sequence ID" value="KAJ1912473.1"/>
    <property type="molecule type" value="Genomic_DNA"/>
</dbReference>
<evidence type="ECO:0000256" key="1">
    <source>
        <dbReference type="ARBA" id="ARBA00022543"/>
    </source>
</evidence>
<evidence type="ECO:0000256" key="9">
    <source>
        <dbReference type="ARBA" id="ARBA00022991"/>
    </source>
</evidence>
<dbReference type="InterPro" id="IPR001610">
    <property type="entry name" value="PAC"/>
</dbReference>
<evidence type="ECO:0000256" key="2">
    <source>
        <dbReference type="ARBA" id="ARBA00022606"/>
    </source>
</evidence>
<evidence type="ECO:0000259" key="16">
    <source>
        <dbReference type="PROSITE" id="PS50112"/>
    </source>
</evidence>
<evidence type="ECO:0000259" key="17">
    <source>
        <dbReference type="PROSITE" id="PS50113"/>
    </source>
</evidence>
<keyword evidence="5" id="KW-0479">Metal-binding</keyword>